<feature type="domain" description="LCCL" evidence="4">
    <location>
        <begin position="332"/>
        <end position="428"/>
    </location>
</feature>
<name>A0ABP0FYD8_CLALP</name>
<dbReference type="SUPFAM" id="SSF69848">
    <property type="entry name" value="LCCL domain"/>
    <property type="match status" value="4"/>
</dbReference>
<keyword evidence="6" id="KW-1185">Reference proteome</keyword>
<dbReference type="InterPro" id="IPR036609">
    <property type="entry name" value="LCCL_sf"/>
</dbReference>
<dbReference type="PANTHER" id="PTHR31331">
    <property type="entry name" value="LCCL DOMAIN PROTEIN (AFU_ORTHOLOGUE AFUA_5G08630)"/>
    <property type="match status" value="1"/>
</dbReference>
<comment type="caution">
    <text evidence="5">The sequence shown here is derived from an EMBL/GenBank/DDBJ whole genome shotgun (WGS) entry which is preliminary data.</text>
</comment>
<feature type="domain" description="LCCL" evidence="4">
    <location>
        <begin position="121"/>
        <end position="218"/>
    </location>
</feature>
<evidence type="ECO:0000256" key="3">
    <source>
        <dbReference type="SAM" id="SignalP"/>
    </source>
</evidence>
<feature type="transmembrane region" description="Helical" evidence="2">
    <location>
        <begin position="455"/>
        <end position="474"/>
    </location>
</feature>
<accession>A0ABP0FYD8</accession>
<reference evidence="5 6" key="1">
    <citation type="submission" date="2024-02" db="EMBL/GenBank/DDBJ databases">
        <authorList>
            <person name="Daric V."/>
            <person name="Darras S."/>
        </authorList>
    </citation>
    <scope>NUCLEOTIDE SEQUENCE [LARGE SCALE GENOMIC DNA]</scope>
</reference>
<keyword evidence="2" id="KW-0472">Membrane</keyword>
<dbReference type="InterPro" id="IPR051957">
    <property type="entry name" value="CRISP-LCCL_domain"/>
</dbReference>
<feature type="domain" description="LCCL" evidence="4">
    <location>
        <begin position="21"/>
        <end position="114"/>
    </location>
</feature>
<evidence type="ECO:0000259" key="4">
    <source>
        <dbReference type="PROSITE" id="PS50820"/>
    </source>
</evidence>
<feature type="chain" id="PRO_5046928709" description="LCCL domain-containing protein" evidence="3">
    <location>
        <begin position="22"/>
        <end position="518"/>
    </location>
</feature>
<dbReference type="Proteomes" id="UP001642483">
    <property type="component" value="Unassembled WGS sequence"/>
</dbReference>
<sequence length="518" mass="57273">MKLLWSGILLLLNLLFPSAQAIRTITCLDHARHERGTSFTVRCIQGCAAKDYGVWGNGTYTHDSAICRAAIHDGRITDEGGVVTVYKQPGQESYVGVERNSIQSKAYGYWRSSISFTADIKETPISCATTAQDQRFDFTRSFELICPAGCLQEDTRKVWGSVVYTHDSSICRAAIHDGRITDEGGEVTVYRHAGQPSYNGTQRNSMGSFSHGYYKSSFSFTPAIPGGNDPEISCGTTAQDTRFSYQTSFEITCPSGCDNSSATVWGNGTYSHDSSICKAAIHDGIITKKGGTFIFYRQPGQPSYQGSTRNGITTTKYGYYWRSSFSFTPEIPEAPILCKTTAQERRFFAKPAFQILCPPDCVNSTTKVHGNVLYTDDSSVCRAAIHDGRITDEGGLVNVFRQTGLSSYPGVTRNSVTSLPNGRWSSSFSFTEKIPDWFGNDTVGNGEKNKNQGSLAALVIIPIFLILIGCFIWRRQVARRGSRRVSKRSENLDNTSSQEEEGLENGAFHHKVKSYHWF</sequence>
<keyword evidence="2" id="KW-0812">Transmembrane</keyword>
<dbReference type="PROSITE" id="PS50820">
    <property type="entry name" value="LCCL"/>
    <property type="match status" value="4"/>
</dbReference>
<evidence type="ECO:0000313" key="5">
    <source>
        <dbReference type="EMBL" id="CAK8684608.1"/>
    </source>
</evidence>
<proteinExistence type="predicted"/>
<organism evidence="5 6">
    <name type="scientific">Clavelina lepadiformis</name>
    <name type="common">Light-bulb sea squirt</name>
    <name type="synonym">Ascidia lepadiformis</name>
    <dbReference type="NCBI Taxonomy" id="159417"/>
    <lineage>
        <taxon>Eukaryota</taxon>
        <taxon>Metazoa</taxon>
        <taxon>Chordata</taxon>
        <taxon>Tunicata</taxon>
        <taxon>Ascidiacea</taxon>
        <taxon>Aplousobranchia</taxon>
        <taxon>Clavelinidae</taxon>
        <taxon>Clavelina</taxon>
    </lineage>
</organism>
<dbReference type="InterPro" id="IPR004043">
    <property type="entry name" value="LCCL"/>
</dbReference>
<evidence type="ECO:0000313" key="6">
    <source>
        <dbReference type="Proteomes" id="UP001642483"/>
    </source>
</evidence>
<dbReference type="SMART" id="SM00603">
    <property type="entry name" value="LCCL"/>
    <property type="match status" value="4"/>
</dbReference>
<dbReference type="Pfam" id="PF03815">
    <property type="entry name" value="LCCL"/>
    <property type="match status" value="4"/>
</dbReference>
<dbReference type="Gene3D" id="2.170.130.20">
    <property type="entry name" value="LCCL-like domain"/>
    <property type="match status" value="4"/>
</dbReference>
<evidence type="ECO:0000256" key="1">
    <source>
        <dbReference type="SAM" id="MobiDB-lite"/>
    </source>
</evidence>
<dbReference type="PANTHER" id="PTHR31331:SF1">
    <property type="entry name" value="CYSTEINE RICH SECRETORY PROTEIN LCCL DOMAIN CONTAINING 2"/>
    <property type="match status" value="1"/>
</dbReference>
<keyword evidence="2" id="KW-1133">Transmembrane helix</keyword>
<feature type="region of interest" description="Disordered" evidence="1">
    <location>
        <begin position="484"/>
        <end position="503"/>
    </location>
</feature>
<gene>
    <name evidence="5" type="ORF">CVLEPA_LOCUS15593</name>
</gene>
<protein>
    <recommendedName>
        <fullName evidence="4">LCCL domain-containing protein</fullName>
    </recommendedName>
</protein>
<evidence type="ECO:0000256" key="2">
    <source>
        <dbReference type="SAM" id="Phobius"/>
    </source>
</evidence>
<feature type="signal peptide" evidence="3">
    <location>
        <begin position="1"/>
        <end position="21"/>
    </location>
</feature>
<feature type="domain" description="LCCL" evidence="4">
    <location>
        <begin position="228"/>
        <end position="314"/>
    </location>
</feature>
<dbReference type="EMBL" id="CAWYQH010000098">
    <property type="protein sequence ID" value="CAK8684608.1"/>
    <property type="molecule type" value="Genomic_DNA"/>
</dbReference>
<keyword evidence="3" id="KW-0732">Signal</keyword>